<dbReference type="GO" id="GO:0031167">
    <property type="term" value="P:rRNA methylation"/>
    <property type="evidence" value="ECO:0007669"/>
    <property type="project" value="InterPro"/>
</dbReference>
<dbReference type="NCBIfam" id="TIGR00095">
    <property type="entry name" value="16S rRNA (guanine(966)-N(2))-methyltransferase RsmD"/>
    <property type="match status" value="1"/>
</dbReference>
<organism evidence="3 4">
    <name type="scientific">Candidatus Ghiorseimicrobium undicola</name>
    <dbReference type="NCBI Taxonomy" id="1974746"/>
    <lineage>
        <taxon>Bacteria</taxon>
        <taxon>Pseudomonadati</taxon>
        <taxon>Candidatus Omnitrophota</taxon>
        <taxon>Candidatus Ghiorseimicrobium</taxon>
    </lineage>
</organism>
<dbReference type="EMBL" id="PCWA01000096">
    <property type="protein sequence ID" value="PIQ88563.1"/>
    <property type="molecule type" value="Genomic_DNA"/>
</dbReference>
<keyword evidence="1 3" id="KW-0489">Methyltransferase</keyword>
<sequence length="173" mass="19446">MKYKKSKISKGIRPTEKRVKEALFNILGDISGLSFLDLFAGTGSVGLKAASCGAKEVLLVESDRGALKSLQERVSKGQFHNSIRILSADVFKILERLYSGGENFDIIFLDPPYYNGLAKKTLQTLDLYDILTPSGFIIVQHYKKDILPESLNILTLYRQYRYGDTVLSLYGRK</sequence>
<evidence type="ECO:0000313" key="3">
    <source>
        <dbReference type="EMBL" id="PIQ88563.1"/>
    </source>
</evidence>
<dbReference type="PIRSF" id="PIRSF004553">
    <property type="entry name" value="CHP00095"/>
    <property type="match status" value="1"/>
</dbReference>
<dbReference type="PANTHER" id="PTHR43542:SF1">
    <property type="entry name" value="METHYLTRANSFERASE"/>
    <property type="match status" value="1"/>
</dbReference>
<dbReference type="PANTHER" id="PTHR43542">
    <property type="entry name" value="METHYLTRANSFERASE"/>
    <property type="match status" value="1"/>
</dbReference>
<dbReference type="Proteomes" id="UP000229641">
    <property type="component" value="Unassembled WGS sequence"/>
</dbReference>
<dbReference type="Gene3D" id="3.40.50.150">
    <property type="entry name" value="Vaccinia Virus protein VP39"/>
    <property type="match status" value="1"/>
</dbReference>
<evidence type="ECO:0000256" key="1">
    <source>
        <dbReference type="ARBA" id="ARBA00022603"/>
    </source>
</evidence>
<protein>
    <submittedName>
        <fullName evidence="3">16S rRNA (Guanine(966)-N(2))-methyltransferase RsmD</fullName>
    </submittedName>
</protein>
<dbReference type="Pfam" id="PF03602">
    <property type="entry name" value="Cons_hypoth95"/>
    <property type="match status" value="1"/>
</dbReference>
<accession>A0A2H0LVW6</accession>
<dbReference type="CDD" id="cd02440">
    <property type="entry name" value="AdoMet_MTases"/>
    <property type="match status" value="1"/>
</dbReference>
<dbReference type="GO" id="GO:0003676">
    <property type="term" value="F:nucleic acid binding"/>
    <property type="evidence" value="ECO:0007669"/>
    <property type="project" value="InterPro"/>
</dbReference>
<dbReference type="SUPFAM" id="SSF53335">
    <property type="entry name" value="S-adenosyl-L-methionine-dependent methyltransferases"/>
    <property type="match status" value="1"/>
</dbReference>
<evidence type="ECO:0000256" key="2">
    <source>
        <dbReference type="ARBA" id="ARBA00022679"/>
    </source>
</evidence>
<evidence type="ECO:0000313" key="4">
    <source>
        <dbReference type="Proteomes" id="UP000229641"/>
    </source>
</evidence>
<dbReference type="AlphaFoldDB" id="A0A2H0LVW6"/>
<reference evidence="3 4" key="1">
    <citation type="submission" date="2017-09" db="EMBL/GenBank/DDBJ databases">
        <title>Depth-based differentiation of microbial function through sediment-hosted aquifers and enrichment of novel symbionts in the deep terrestrial subsurface.</title>
        <authorList>
            <person name="Probst A.J."/>
            <person name="Ladd B."/>
            <person name="Jarett J.K."/>
            <person name="Geller-Mcgrath D.E."/>
            <person name="Sieber C.M."/>
            <person name="Emerson J.B."/>
            <person name="Anantharaman K."/>
            <person name="Thomas B.C."/>
            <person name="Malmstrom R."/>
            <person name="Stieglmeier M."/>
            <person name="Klingl A."/>
            <person name="Woyke T."/>
            <person name="Ryan C.M."/>
            <person name="Banfield J.F."/>
        </authorList>
    </citation>
    <scope>NUCLEOTIDE SEQUENCE [LARGE SCALE GENOMIC DNA]</scope>
    <source>
        <strain evidence="3">CG11_big_fil_rev_8_21_14_0_20_42_13</strain>
    </source>
</reference>
<proteinExistence type="predicted"/>
<dbReference type="InterPro" id="IPR002052">
    <property type="entry name" value="DNA_methylase_N6_adenine_CS"/>
</dbReference>
<comment type="caution">
    <text evidence="3">The sequence shown here is derived from an EMBL/GenBank/DDBJ whole genome shotgun (WGS) entry which is preliminary data.</text>
</comment>
<dbReference type="InterPro" id="IPR004398">
    <property type="entry name" value="RNA_MeTrfase_RsmD"/>
</dbReference>
<gene>
    <name evidence="3" type="primary">rsmD</name>
    <name evidence="3" type="ORF">COV72_07445</name>
</gene>
<dbReference type="PROSITE" id="PS00092">
    <property type="entry name" value="N6_MTASE"/>
    <property type="match status" value="1"/>
</dbReference>
<dbReference type="GO" id="GO:0008168">
    <property type="term" value="F:methyltransferase activity"/>
    <property type="evidence" value="ECO:0007669"/>
    <property type="project" value="UniProtKB-KW"/>
</dbReference>
<name>A0A2H0LVW6_9BACT</name>
<dbReference type="InterPro" id="IPR029063">
    <property type="entry name" value="SAM-dependent_MTases_sf"/>
</dbReference>
<keyword evidence="2 3" id="KW-0808">Transferase</keyword>